<dbReference type="InterPro" id="IPR008972">
    <property type="entry name" value="Cupredoxin"/>
</dbReference>
<dbReference type="OrthoDB" id="345021at2"/>
<comment type="similarity">
    <text evidence="1">Belongs to the multicopper oxidase family.</text>
</comment>
<dbReference type="InterPro" id="IPR011706">
    <property type="entry name" value="Cu-oxidase_C"/>
</dbReference>
<accession>W9GKM8</accession>
<dbReference type="PANTHER" id="PTHR48267:SF1">
    <property type="entry name" value="BILIRUBIN OXIDASE"/>
    <property type="match status" value="1"/>
</dbReference>
<dbReference type="Pfam" id="PF07731">
    <property type="entry name" value="Cu-oxidase_2"/>
    <property type="match status" value="1"/>
</dbReference>
<feature type="domain" description="Fibronectin type-III" evidence="5">
    <location>
        <begin position="1493"/>
        <end position="1584"/>
    </location>
</feature>
<dbReference type="GO" id="GO:0016491">
    <property type="term" value="F:oxidoreductase activity"/>
    <property type="evidence" value="ECO:0007669"/>
    <property type="project" value="InterPro"/>
</dbReference>
<feature type="chain" id="PRO_5004923021" evidence="4">
    <location>
        <begin position="39"/>
        <end position="1584"/>
    </location>
</feature>
<gene>
    <name evidence="6" type="ORF">N864_20055</name>
</gene>
<dbReference type="CDD" id="cd00063">
    <property type="entry name" value="FN3"/>
    <property type="match status" value="3"/>
</dbReference>
<dbReference type="SUPFAM" id="SSF49503">
    <property type="entry name" value="Cupredoxins"/>
    <property type="match status" value="3"/>
</dbReference>
<evidence type="ECO:0000313" key="7">
    <source>
        <dbReference type="Proteomes" id="UP000019494"/>
    </source>
</evidence>
<dbReference type="InterPro" id="IPR003961">
    <property type="entry name" value="FN3_dom"/>
</dbReference>
<evidence type="ECO:0000256" key="4">
    <source>
        <dbReference type="SAM" id="SignalP"/>
    </source>
</evidence>
<feature type="domain" description="Fibronectin type-III" evidence="5">
    <location>
        <begin position="1399"/>
        <end position="1492"/>
    </location>
</feature>
<comment type="caution">
    <text evidence="6">The sequence shown here is derived from an EMBL/GenBank/DDBJ whole genome shotgun (WGS) entry which is preliminary data.</text>
</comment>
<dbReference type="EMBL" id="AWQS01000039">
    <property type="protein sequence ID" value="EWT06635.1"/>
    <property type="molecule type" value="Genomic_DNA"/>
</dbReference>
<keyword evidence="7" id="KW-1185">Reference proteome</keyword>
<sequence>MGIDRHPRRTGRALAALGAAIAVVAGAGLQSGSGSALAAPSSPTDAATVPHYFGPWPNWANSPLTLSTAAVRITDSSGRGAGATAVAQVDPVSGGIAAIDVTSPGHDYQSDTTTVTVTGGSADATGTATISTSGVVVGFTDVVAGSGYSAFKVALAGGGGSGAAAVAAGKVDLVAIADGGSGYTMPTVDFGLPDDPNGTPARGHVPMIANGDAVDGMDANGTVTQVTIDDPGSGYLTAPDVMIRNGTIFDPANLKEGGTPAKATATLALASVNVVDFGAGYTGSPDVTVTDPTGSGSGASARALTDSGAITAITLADGAAGAGFLTKGMRKFVDDLPALCTPGDTANDCPSAEGAKFIPNAVPAPKKYNGIEADEYAIGLVQYRTSFSSDLPQGTLVRGYVQLETADNADISQHVALTNELLDGTKVPVLDAAGKPVLGVTAPQYLGPFIGATKNKPVRIVFHNYLPTGEAGDLFLPVDSTMMGSGMGPMSMSAPTDGKSVTDEVRNPLCTQSPKPEMCFKDNRATLHLHGGITPWISDGTPHQWITPANEATAWPEGVSVQNVPDMTTADGATVCAPKDDGCETFYYTNQQSARLMFYHDHSWGITRLNVYAGQAAGYTITDDVEKRLVADGVIPGADSTIPLVVQDKTFVPSDGQLYDTKDANGATTSYGQDPTWDAKRWGGSGSLWYHHVYMPAQNPSDPSGMSAYGRWMYGPWFWPPAADTVYGPIPNPYYDPACKLDDPATWQYQTDPFCEPKEIPGTPNISAGMEQFNDTPIVNGVAYPKVTLQPKAYRLRLLNAANDRFFNLQWYVADPTQGNGRTEVALKPAELAAAQTDPTVAPTPVDANNNAAGPDWVQIANEGGFLPAPAVIDGQQPTTYITDPTRFDVGNVDQHSMLLAPAERSDAVVDFSKFAGKTLILYNDAPAAFPARVPQYDYYTGGPDLSPAGAPTTLPGYGPNTRTVMQVTIADTAPAAAYDVTRLRNAFKHNVAGTGVFESGQHPVIVGQAAYNSAYGSSFAASSNCNVAGSSVTKCDGLVRVNDTATFGFNTLRAQNAKMSLHVEPKAIHDEMNASTFDEFGRMTANLGIEAQPPTPGAQNVTLYPYVNPATEIIDGTKLPKAAVTYDSDGRPVSDVKIAPIGDATDGTQIWRFTHNGVDTHPIHFHLYDVQVLNRVTWDNIIIPPDPNELGWKDTVRMSPLEDTIVALRPIVPQVPFEVPNSIRELNPMMPDGSTLGFNNIDPQGNPTGAIVNKLVNFGWEYVYHCHILSHEEMDMMRPVSLALPPLRPDQLTAAVTGSKKSTKVVLTWNDNSITETAFEVQRSTDGTTWTTVGTLPSPLAVTNTKGQRTFTDATVTEGTPYLYQVVALNTVGYGNEFPSTTVRSQPTDPVGVNKPAAPTGLTATILAGPQVRLGWTDNATNESGYRVERATGSGDFTVLATLPAHKNTGGVTFTDTGATLGSQYSYRVTALNAAGSASVGPVTVVVDVPAAPGGLQGAATGVNKSSEKLTLTWQDVTDETGYTLQWSTSSTFATVSGSANLGANATTYTTGNVSRSTWYVRVRANNVLGSSAWSTVTIAPAP</sequence>
<keyword evidence="3" id="KW-0119">Carbohydrate metabolism</keyword>
<dbReference type="Proteomes" id="UP000019494">
    <property type="component" value="Unassembled WGS sequence"/>
</dbReference>
<dbReference type="RefSeq" id="WP_081793490.1">
    <property type="nucleotide sequence ID" value="NZ_AWQS01000039.1"/>
</dbReference>
<dbReference type="GO" id="GO:0016798">
    <property type="term" value="F:hydrolase activity, acting on glycosyl bonds"/>
    <property type="evidence" value="ECO:0007669"/>
    <property type="project" value="UniProtKB-KW"/>
</dbReference>
<reference evidence="7" key="1">
    <citation type="submission" date="2013-08" db="EMBL/GenBank/DDBJ databases">
        <title>Intrasporangium oryzae NRRL B-24470.</title>
        <authorList>
            <person name="Liu H."/>
            <person name="Wang G."/>
        </authorList>
    </citation>
    <scope>NUCLEOTIDE SEQUENCE [LARGE SCALE GENOMIC DNA]</scope>
    <source>
        <strain evidence="7">Q5-1</strain>
    </source>
</reference>
<feature type="domain" description="Fibronectin type-III" evidence="5">
    <location>
        <begin position="1289"/>
        <end position="1389"/>
    </location>
</feature>
<dbReference type="Gene3D" id="2.60.40.420">
    <property type="entry name" value="Cupredoxins - blue copper proteins"/>
    <property type="match status" value="3"/>
</dbReference>
<dbReference type="PANTHER" id="PTHR48267">
    <property type="entry name" value="CUPREDOXIN SUPERFAMILY PROTEIN"/>
    <property type="match status" value="1"/>
</dbReference>
<proteinExistence type="inferred from homology"/>
<dbReference type="PATRIC" id="fig|584657.3.peg.1425"/>
<evidence type="ECO:0000256" key="3">
    <source>
        <dbReference type="ARBA" id="ARBA00023326"/>
    </source>
</evidence>
<keyword evidence="2" id="KW-0326">Glycosidase</keyword>
<protein>
    <submittedName>
        <fullName evidence="6">Fibronectin</fullName>
    </submittedName>
</protein>
<keyword evidence="4" id="KW-0732">Signal</keyword>
<dbReference type="PROSITE" id="PS50853">
    <property type="entry name" value="FN3"/>
    <property type="match status" value="3"/>
</dbReference>
<dbReference type="InterPro" id="IPR013783">
    <property type="entry name" value="Ig-like_fold"/>
</dbReference>
<keyword evidence="3" id="KW-0624">Polysaccharide degradation</keyword>
<dbReference type="SUPFAM" id="SSF49265">
    <property type="entry name" value="Fibronectin type III"/>
    <property type="match status" value="2"/>
</dbReference>
<dbReference type="InterPro" id="IPR045087">
    <property type="entry name" value="Cu-oxidase_fam"/>
</dbReference>
<dbReference type="GO" id="GO:0005507">
    <property type="term" value="F:copper ion binding"/>
    <property type="evidence" value="ECO:0007669"/>
    <property type="project" value="InterPro"/>
</dbReference>
<dbReference type="SMART" id="SM00060">
    <property type="entry name" value="FN3"/>
    <property type="match status" value="3"/>
</dbReference>
<name>W9GKM8_9MICO</name>
<evidence type="ECO:0000256" key="2">
    <source>
        <dbReference type="ARBA" id="ARBA00023295"/>
    </source>
</evidence>
<evidence type="ECO:0000259" key="5">
    <source>
        <dbReference type="PROSITE" id="PS50853"/>
    </source>
</evidence>
<evidence type="ECO:0000313" key="6">
    <source>
        <dbReference type="EMBL" id="EWT06635.1"/>
    </source>
</evidence>
<dbReference type="Gene3D" id="2.60.40.10">
    <property type="entry name" value="Immunoglobulins"/>
    <property type="match status" value="3"/>
</dbReference>
<keyword evidence="2" id="KW-0378">Hydrolase</keyword>
<organism evidence="6 7">
    <name type="scientific">Intrasporangium chromatireducens Q5-1</name>
    <dbReference type="NCBI Taxonomy" id="584657"/>
    <lineage>
        <taxon>Bacteria</taxon>
        <taxon>Bacillati</taxon>
        <taxon>Actinomycetota</taxon>
        <taxon>Actinomycetes</taxon>
        <taxon>Micrococcales</taxon>
        <taxon>Intrasporangiaceae</taxon>
        <taxon>Intrasporangium</taxon>
    </lineage>
</organism>
<evidence type="ECO:0000256" key="1">
    <source>
        <dbReference type="ARBA" id="ARBA00010609"/>
    </source>
</evidence>
<dbReference type="GO" id="GO:0000272">
    <property type="term" value="P:polysaccharide catabolic process"/>
    <property type="evidence" value="ECO:0007669"/>
    <property type="project" value="UniProtKB-KW"/>
</dbReference>
<dbReference type="InterPro" id="IPR036116">
    <property type="entry name" value="FN3_sf"/>
</dbReference>
<feature type="signal peptide" evidence="4">
    <location>
        <begin position="1"/>
        <end position="38"/>
    </location>
</feature>